<sequence>MAILFDIKVESGASQWYGVITIANIRHANGSAVGIDHFLGLKFRSPAAVQPADFNIQLWRWQATTTHTENARIDSTTWDVEATIDFEAPYTFAAEDTIKIGINGDLTGPEAAACLASFALEADALPDTRGTVFVQAGSPPDAELYSAAQTITFTQGSQVHVETVAPGATTPVALPTGTYTVSVDPLANAAYTVAADAAVHPATVTLTPGSTSAVVVSYSDAQYYARLNVAIERIQPLLDEELDVSVVVRNTGDLLAEFLLPPGGIMPLGGLPRAGVVDISVAPYALNNVRYTFPAKYRDLDATVQNVLFSSGDMQATAVDTGGFVALPVEIASDVSVSVPLEVRLVAGNMIYRQEIRIEAGTHTYELAVPVQPQTYTVEVADFLLDGQVYHVQAPDDLRVAPSGASRLLIAVAQGANLNVRGFPDFLSFGGCADLTPGNAADFVAARASSVFKYAGFDGAGDANTYLTADNQTTATVLLARDVEQQIGGGHQVLPVLVSYTCNLSLGDTPTQLANKQGLAHSLANLILSLNLAKDHTDASHPVPAGYVINPDFLGACQQGGFGPGYAMPVREPLRMALDHWNVQAAIPEDIEENIRGYIAAVNWLIRTVAPAVTFGWQVNLWGVGASEWIYASGDEPVQNARATAEFIRAMRVHEGPNAPDFLAVDRYEADDFTIRSYANGYCYWTHEWGRFFDFCAELSRDLRFPIMPWQIPASHAPLVSDPVNDDFDTQNWGTGGTYIFGDSAIGSDYHNINPKIVALKFPAAFHWAMGATAEDMFKRSEPFDVSGPAYADFPYRGIFTLLLGGGATTGIIASVGDDTSFVRDKLNAYMSAPIPFTESLYAERQPATMVRRPRRRVAAWCGSRGAARLVR</sequence>
<name>A0A2N5C543_9BURK</name>
<gene>
    <name evidence="1" type="ORF">CYJ10_27525</name>
</gene>
<organism evidence="1 2">
    <name type="scientific">Cupriavidus pauculus</name>
    <dbReference type="NCBI Taxonomy" id="82633"/>
    <lineage>
        <taxon>Bacteria</taxon>
        <taxon>Pseudomonadati</taxon>
        <taxon>Pseudomonadota</taxon>
        <taxon>Betaproteobacteria</taxon>
        <taxon>Burkholderiales</taxon>
        <taxon>Burkholderiaceae</taxon>
        <taxon>Cupriavidus</taxon>
    </lineage>
</organism>
<comment type="caution">
    <text evidence="1">The sequence shown here is derived from an EMBL/GenBank/DDBJ whole genome shotgun (WGS) entry which is preliminary data.</text>
</comment>
<reference evidence="1 2" key="1">
    <citation type="submission" date="2017-12" db="EMBL/GenBank/DDBJ databases">
        <title>Genome sequence of the active heterotrophic nitrifier-denitrifier, Cupriavidus pauculus UM1.</title>
        <authorList>
            <person name="Putonti C."/>
            <person name="Castignetti D."/>
        </authorList>
    </citation>
    <scope>NUCLEOTIDE SEQUENCE [LARGE SCALE GENOMIC DNA]</scope>
    <source>
        <strain evidence="1 2">UM1</strain>
    </source>
</reference>
<evidence type="ECO:0000313" key="1">
    <source>
        <dbReference type="EMBL" id="PLP97317.1"/>
    </source>
</evidence>
<dbReference type="Proteomes" id="UP000234341">
    <property type="component" value="Unassembled WGS sequence"/>
</dbReference>
<proteinExistence type="predicted"/>
<dbReference type="AlphaFoldDB" id="A0A2N5C543"/>
<dbReference type="EMBL" id="PJRP01000018">
    <property type="protein sequence ID" value="PLP97317.1"/>
    <property type="molecule type" value="Genomic_DNA"/>
</dbReference>
<accession>A0A2N5C543</accession>
<protein>
    <submittedName>
        <fullName evidence="1">Uncharacterized protein</fullName>
    </submittedName>
</protein>
<dbReference type="OrthoDB" id="1153097at2"/>
<evidence type="ECO:0000313" key="2">
    <source>
        <dbReference type="Proteomes" id="UP000234341"/>
    </source>
</evidence>
<dbReference type="RefSeq" id="WP_101684613.1">
    <property type="nucleotide sequence ID" value="NZ_PJRP01000018.1"/>
</dbReference>